<dbReference type="SUPFAM" id="SSF161098">
    <property type="entry name" value="MetI-like"/>
    <property type="match status" value="1"/>
</dbReference>
<dbReference type="Pfam" id="PF00528">
    <property type="entry name" value="BPD_transp_1"/>
    <property type="match status" value="1"/>
</dbReference>
<reference evidence="9 10" key="1">
    <citation type="submission" date="2024-10" db="EMBL/GenBank/DDBJ databases">
        <title>The Natural Products Discovery Center: Release of the First 8490 Sequenced Strains for Exploring Actinobacteria Biosynthetic Diversity.</title>
        <authorList>
            <person name="Kalkreuter E."/>
            <person name="Kautsar S.A."/>
            <person name="Yang D."/>
            <person name="Bader C.D."/>
            <person name="Teijaro C.N."/>
            <person name="Fluegel L."/>
            <person name="Davis C.M."/>
            <person name="Simpson J.R."/>
            <person name="Lauterbach L."/>
            <person name="Steele A.D."/>
            <person name="Gui C."/>
            <person name="Meng S."/>
            <person name="Li G."/>
            <person name="Viehrig K."/>
            <person name="Ye F."/>
            <person name="Su P."/>
            <person name="Kiefer A.F."/>
            <person name="Nichols A."/>
            <person name="Cepeda A.J."/>
            <person name="Yan W."/>
            <person name="Fan B."/>
            <person name="Jiang Y."/>
            <person name="Adhikari A."/>
            <person name="Zheng C.-J."/>
            <person name="Schuster L."/>
            <person name="Cowan T.M."/>
            <person name="Smanski M.J."/>
            <person name="Chevrette M.G."/>
            <person name="De Carvalho L.P.S."/>
            <person name="Shen B."/>
        </authorList>
    </citation>
    <scope>NUCLEOTIDE SEQUENCE [LARGE SCALE GENOMIC DNA]</scope>
    <source>
        <strain evidence="9 10">NPDC002173</strain>
    </source>
</reference>
<feature type="transmembrane region" description="Helical" evidence="7">
    <location>
        <begin position="259"/>
        <end position="281"/>
    </location>
</feature>
<feature type="transmembrane region" description="Helical" evidence="7">
    <location>
        <begin position="123"/>
        <end position="144"/>
    </location>
</feature>
<keyword evidence="6 7" id="KW-0472">Membrane</keyword>
<dbReference type="CDD" id="cd06261">
    <property type="entry name" value="TM_PBP2"/>
    <property type="match status" value="1"/>
</dbReference>
<dbReference type="PROSITE" id="PS50928">
    <property type="entry name" value="ABC_TM1"/>
    <property type="match status" value="1"/>
</dbReference>
<evidence type="ECO:0000256" key="6">
    <source>
        <dbReference type="ARBA" id="ARBA00023136"/>
    </source>
</evidence>
<evidence type="ECO:0000256" key="3">
    <source>
        <dbReference type="ARBA" id="ARBA00022475"/>
    </source>
</evidence>
<keyword evidence="2 7" id="KW-0813">Transport</keyword>
<gene>
    <name evidence="9" type="ORF">ACFYXI_13120</name>
</gene>
<evidence type="ECO:0000259" key="8">
    <source>
        <dbReference type="PROSITE" id="PS50928"/>
    </source>
</evidence>
<dbReference type="PANTHER" id="PTHR30465:SF0">
    <property type="entry name" value="OLIGOPEPTIDE TRANSPORT SYSTEM PERMEASE PROTEIN APPB"/>
    <property type="match status" value="1"/>
</dbReference>
<comment type="caution">
    <text evidence="9">The sequence shown here is derived from an EMBL/GenBank/DDBJ whole genome shotgun (WGS) entry which is preliminary data.</text>
</comment>
<evidence type="ECO:0000256" key="2">
    <source>
        <dbReference type="ARBA" id="ARBA00022448"/>
    </source>
</evidence>
<proteinExistence type="inferred from homology"/>
<comment type="similarity">
    <text evidence="7">Belongs to the binding-protein-dependent transport system permease family.</text>
</comment>
<keyword evidence="5 7" id="KW-1133">Transmembrane helix</keyword>
<keyword evidence="4 7" id="KW-0812">Transmembrane</keyword>
<dbReference type="Pfam" id="PF19300">
    <property type="entry name" value="BPD_transp_1_N"/>
    <property type="match status" value="1"/>
</dbReference>
<dbReference type="Proteomes" id="UP001602013">
    <property type="component" value="Unassembled WGS sequence"/>
</dbReference>
<organism evidence="9 10">
    <name type="scientific">Microtetraspora malaysiensis</name>
    <dbReference type="NCBI Taxonomy" id="161358"/>
    <lineage>
        <taxon>Bacteria</taxon>
        <taxon>Bacillati</taxon>
        <taxon>Actinomycetota</taxon>
        <taxon>Actinomycetes</taxon>
        <taxon>Streptosporangiales</taxon>
        <taxon>Streptosporangiaceae</taxon>
        <taxon>Microtetraspora</taxon>
    </lineage>
</organism>
<evidence type="ECO:0000256" key="1">
    <source>
        <dbReference type="ARBA" id="ARBA00004651"/>
    </source>
</evidence>
<evidence type="ECO:0000256" key="5">
    <source>
        <dbReference type="ARBA" id="ARBA00022989"/>
    </source>
</evidence>
<evidence type="ECO:0000313" key="9">
    <source>
        <dbReference type="EMBL" id="MFF3666530.1"/>
    </source>
</evidence>
<name>A0ABW6SNH8_9ACTN</name>
<keyword evidence="10" id="KW-1185">Reference proteome</keyword>
<comment type="subcellular location">
    <subcellularLocation>
        <location evidence="1 7">Cell membrane</location>
        <topology evidence="1 7">Multi-pass membrane protein</topology>
    </subcellularLocation>
</comment>
<feature type="domain" description="ABC transmembrane type-1" evidence="8">
    <location>
        <begin position="117"/>
        <end position="329"/>
    </location>
</feature>
<keyword evidence="3" id="KW-1003">Cell membrane</keyword>
<dbReference type="RefSeq" id="WP_387411092.1">
    <property type="nucleotide sequence ID" value="NZ_JBIASD010000007.1"/>
</dbReference>
<evidence type="ECO:0000256" key="4">
    <source>
        <dbReference type="ARBA" id="ARBA00022692"/>
    </source>
</evidence>
<feature type="transmembrane region" description="Helical" evidence="7">
    <location>
        <begin position="156"/>
        <end position="180"/>
    </location>
</feature>
<dbReference type="EMBL" id="JBIASD010000007">
    <property type="protein sequence ID" value="MFF3666530.1"/>
    <property type="molecule type" value="Genomic_DNA"/>
</dbReference>
<protein>
    <submittedName>
        <fullName evidence="9">ABC transporter permease</fullName>
    </submittedName>
</protein>
<dbReference type="PANTHER" id="PTHR30465">
    <property type="entry name" value="INNER MEMBRANE ABC TRANSPORTER"/>
    <property type="match status" value="1"/>
</dbReference>
<feature type="transmembrane region" description="Helical" evidence="7">
    <location>
        <begin position="310"/>
        <end position="332"/>
    </location>
</feature>
<evidence type="ECO:0000313" key="10">
    <source>
        <dbReference type="Proteomes" id="UP001602013"/>
    </source>
</evidence>
<dbReference type="Gene3D" id="1.10.3720.10">
    <property type="entry name" value="MetI-like"/>
    <property type="match status" value="1"/>
</dbReference>
<feature type="transmembrane region" description="Helical" evidence="7">
    <location>
        <begin position="9"/>
        <end position="30"/>
    </location>
</feature>
<sequence length="339" mass="36412">MVTYIIRRLIWAAVMLTIVSIITFAIFFLVPRLAGATPESLAARYVGRTANAEQVQIAAEKLGFNDPLVVQYGRFAKGIVAGADYDYGPGVEYCPAPCFGYSFLTRLPVWPDLLDRLPVTMSLAFGAAIIWVLAGVATGVVSALKRGSFFDRAAMTIALGGVSLPIFFTGIVSMVVFSYGNPFSITAPGGSYTPLLDDPVAWAYSLILPWVTLAFLYAAGYARLTRAGMLETMNEDYIRTARAKGLAERTVVLKHGLRGALTPLVTIFGLDVGLLLGGAVLTESTYSLPGMGKYAIDAITNQDLPKVMGVVLFAAFFVVVANLIVDLLYAVVDPRVRLA</sequence>
<feature type="transmembrane region" description="Helical" evidence="7">
    <location>
        <begin position="200"/>
        <end position="219"/>
    </location>
</feature>
<evidence type="ECO:0000256" key="7">
    <source>
        <dbReference type="RuleBase" id="RU363032"/>
    </source>
</evidence>
<dbReference type="InterPro" id="IPR000515">
    <property type="entry name" value="MetI-like"/>
</dbReference>
<accession>A0ABW6SNH8</accession>
<dbReference type="InterPro" id="IPR035906">
    <property type="entry name" value="MetI-like_sf"/>
</dbReference>
<dbReference type="InterPro" id="IPR045621">
    <property type="entry name" value="BPD_transp_1_N"/>
</dbReference>